<evidence type="ECO:0000256" key="1">
    <source>
        <dbReference type="ARBA" id="ARBA00008834"/>
    </source>
</evidence>
<evidence type="ECO:0000313" key="6">
    <source>
        <dbReference type="EMBL" id="KAA5420084.1"/>
    </source>
</evidence>
<sequence length="551" mass="61213">MKNQLLIFLFIIMSFSSMKLLAKDMKDIYRDLPFEMPVIERPVIPDLNICLTDFGGSGDGVTLNSEAFEKAIQYLASKGGGRLIVPQGVWLTGPIELENNVELHLSDNSIVVFSQDKSLYPIVETVFEGCKTFRCKPQLSAVRKSNVAVTGKGIIDGAGDIWRLGKKNEMPPMVWNECIQSGGILSEDGELWYPTESYYRGAKDAIQNIVPWAKTMEDFESVRDFLRPVMVNFRECDGVLLEGIVFQNSPCWNVHLSLSRDIIVHNIAVRCPWYAKNGDGIDIESCTNLLLTDSWFDVGDDAICIKSGKDEEGRRRGIPASNIIVDNCVCYHGHGGFVVGSEMSGGVKNIAVSNCRFSGTDVGLRFKSKRGRGGVVENIYIKNIMMNDIVSEALLFDLFYGKRVSVKLPEQDEDMIAFDADETTPQFKDIYISQVTCHGAKRAMLFNGLPEMNVRNVFIEDCHIYADEGAKIHEATNVNLRNVMVTPKSGPALMLNNVKDLTVIGFQCRRIDGNALIVTGSRNRLISVSSSCISERNAFVSNKAEGSVVYK</sequence>
<dbReference type="Proteomes" id="UP000448877">
    <property type="component" value="Unassembled WGS sequence"/>
</dbReference>
<dbReference type="InterPro" id="IPR012334">
    <property type="entry name" value="Pectin_lyas_fold"/>
</dbReference>
<protein>
    <submittedName>
        <fullName evidence="5">Glycoside hydrolase family 28 protein</fullName>
    </submittedName>
</protein>
<evidence type="ECO:0000313" key="8">
    <source>
        <dbReference type="Proteomes" id="UP000482653"/>
    </source>
</evidence>
<keyword evidence="2 4" id="KW-0378">Hydrolase</keyword>
<dbReference type="Pfam" id="PF00295">
    <property type="entry name" value="Glyco_hydro_28"/>
    <property type="match status" value="1"/>
</dbReference>
<dbReference type="Proteomes" id="UP000482653">
    <property type="component" value="Unassembled WGS sequence"/>
</dbReference>
<evidence type="ECO:0000256" key="4">
    <source>
        <dbReference type="RuleBase" id="RU361169"/>
    </source>
</evidence>
<organism evidence="5 7">
    <name type="scientific">Bacteroides cellulosilyticus</name>
    <dbReference type="NCBI Taxonomy" id="246787"/>
    <lineage>
        <taxon>Bacteria</taxon>
        <taxon>Pseudomonadati</taxon>
        <taxon>Bacteroidota</taxon>
        <taxon>Bacteroidia</taxon>
        <taxon>Bacteroidales</taxon>
        <taxon>Bacteroidaceae</taxon>
        <taxon>Bacteroides</taxon>
    </lineage>
</organism>
<name>A0A108TEC4_9BACE</name>
<dbReference type="SUPFAM" id="SSF51126">
    <property type="entry name" value="Pectin lyase-like"/>
    <property type="match status" value="1"/>
</dbReference>
<dbReference type="EMBL" id="VVYX01000009">
    <property type="protein sequence ID" value="KAA5420084.1"/>
    <property type="molecule type" value="Genomic_DNA"/>
</dbReference>
<comment type="caution">
    <text evidence="5">The sequence shown here is derived from an EMBL/GenBank/DDBJ whole genome shotgun (WGS) entry which is preliminary data.</text>
</comment>
<evidence type="ECO:0000256" key="3">
    <source>
        <dbReference type="ARBA" id="ARBA00023295"/>
    </source>
</evidence>
<proteinExistence type="inferred from homology"/>
<evidence type="ECO:0000256" key="2">
    <source>
        <dbReference type="ARBA" id="ARBA00022801"/>
    </source>
</evidence>
<dbReference type="InterPro" id="IPR011050">
    <property type="entry name" value="Pectin_lyase_fold/virulence"/>
</dbReference>
<dbReference type="EMBL" id="VVYV01000050">
    <property type="protein sequence ID" value="KAA5413586.1"/>
    <property type="molecule type" value="Genomic_DNA"/>
</dbReference>
<keyword evidence="3 4" id="KW-0326">Glycosidase</keyword>
<dbReference type="GO" id="GO:0005975">
    <property type="term" value="P:carbohydrate metabolic process"/>
    <property type="evidence" value="ECO:0007669"/>
    <property type="project" value="InterPro"/>
</dbReference>
<reference evidence="7 8" key="1">
    <citation type="journal article" date="2019" name="Nat. Med.">
        <title>A library of human gut bacterial isolates paired with longitudinal multiomics data enables mechanistic microbiome research.</title>
        <authorList>
            <person name="Poyet M."/>
            <person name="Groussin M."/>
            <person name="Gibbons S.M."/>
            <person name="Avila-Pacheco J."/>
            <person name="Jiang X."/>
            <person name="Kearney S.M."/>
            <person name="Perrotta A.R."/>
            <person name="Berdy B."/>
            <person name="Zhao S."/>
            <person name="Lieberman T.D."/>
            <person name="Swanson P.K."/>
            <person name="Smith M."/>
            <person name="Roesemann S."/>
            <person name="Alexander J.E."/>
            <person name="Rich S.A."/>
            <person name="Livny J."/>
            <person name="Vlamakis H."/>
            <person name="Clish C."/>
            <person name="Bullock K."/>
            <person name="Deik A."/>
            <person name="Scott J."/>
            <person name="Pierce K.A."/>
            <person name="Xavier R.J."/>
            <person name="Alm E.J."/>
        </authorList>
    </citation>
    <scope>NUCLEOTIDE SEQUENCE [LARGE SCALE GENOMIC DNA]</scope>
    <source>
        <strain evidence="5 7">BIOML-A6</strain>
        <strain evidence="6 8">BIOML-A8</strain>
    </source>
</reference>
<dbReference type="InterPro" id="IPR000743">
    <property type="entry name" value="Glyco_hydro_28"/>
</dbReference>
<dbReference type="InterPro" id="IPR051801">
    <property type="entry name" value="GH28_Enzymes"/>
</dbReference>
<dbReference type="Gene3D" id="2.160.20.10">
    <property type="entry name" value="Single-stranded right-handed beta-helix, Pectin lyase-like"/>
    <property type="match status" value="1"/>
</dbReference>
<dbReference type="SMART" id="SM00710">
    <property type="entry name" value="PbH1"/>
    <property type="match status" value="6"/>
</dbReference>
<evidence type="ECO:0000313" key="5">
    <source>
        <dbReference type="EMBL" id="KAA5413586.1"/>
    </source>
</evidence>
<accession>A0A108TEC4</accession>
<dbReference type="InterPro" id="IPR006626">
    <property type="entry name" value="PbH1"/>
</dbReference>
<dbReference type="AlphaFoldDB" id="A0A108TEC4"/>
<dbReference type="PANTHER" id="PTHR31339:SF9">
    <property type="entry name" value="PLASMIN AND FIBRONECTIN-BINDING PROTEIN A"/>
    <property type="match status" value="1"/>
</dbReference>
<dbReference type="PANTHER" id="PTHR31339">
    <property type="entry name" value="PECTIN LYASE-RELATED"/>
    <property type="match status" value="1"/>
</dbReference>
<dbReference type="PROSITE" id="PS00502">
    <property type="entry name" value="POLYGALACTURONASE"/>
    <property type="match status" value="1"/>
</dbReference>
<comment type="similarity">
    <text evidence="1 4">Belongs to the glycosyl hydrolase 28 family.</text>
</comment>
<gene>
    <name evidence="5" type="ORF">F2Y81_22665</name>
    <name evidence="6" type="ORF">F2Y87_09070</name>
</gene>
<dbReference type="GO" id="GO:0004650">
    <property type="term" value="F:polygalacturonase activity"/>
    <property type="evidence" value="ECO:0007669"/>
    <property type="project" value="InterPro"/>
</dbReference>
<evidence type="ECO:0000313" key="7">
    <source>
        <dbReference type="Proteomes" id="UP000448877"/>
    </source>
</evidence>